<evidence type="ECO:0000256" key="1">
    <source>
        <dbReference type="SAM" id="SignalP"/>
    </source>
</evidence>
<dbReference type="EMBL" id="BQFW01000008">
    <property type="protein sequence ID" value="GJJ74188.1"/>
    <property type="molecule type" value="Genomic_DNA"/>
</dbReference>
<evidence type="ECO:0000313" key="4">
    <source>
        <dbReference type="Proteomes" id="UP000827284"/>
    </source>
</evidence>
<dbReference type="Proteomes" id="UP000827284">
    <property type="component" value="Unassembled WGS sequence"/>
</dbReference>
<dbReference type="Pfam" id="PF14200">
    <property type="entry name" value="RicinB_lectin_2"/>
    <property type="match status" value="1"/>
</dbReference>
<dbReference type="InterPro" id="IPR000772">
    <property type="entry name" value="Ricin_B_lectin"/>
</dbReference>
<proteinExistence type="predicted"/>
<dbReference type="AlphaFoldDB" id="A0A9P3HCX5"/>
<reference evidence="3" key="1">
    <citation type="submission" date="2021-11" db="EMBL/GenBank/DDBJ databases">
        <authorList>
            <person name="Herlambang A."/>
            <person name="Guo Y."/>
            <person name="Takashima Y."/>
            <person name="Nishizawa T."/>
        </authorList>
    </citation>
    <scope>NUCLEOTIDE SEQUENCE</scope>
    <source>
        <strain evidence="3">E1425</strain>
    </source>
</reference>
<keyword evidence="4" id="KW-1185">Reference proteome</keyword>
<feature type="domain" description="Ricin B lectin" evidence="2">
    <location>
        <begin position="57"/>
        <end position="134"/>
    </location>
</feature>
<protein>
    <recommendedName>
        <fullName evidence="2">Ricin B lectin domain-containing protein</fullName>
    </recommendedName>
</protein>
<feature type="chain" id="PRO_5040342434" description="Ricin B lectin domain-containing protein" evidence="1">
    <location>
        <begin position="24"/>
        <end position="161"/>
    </location>
</feature>
<feature type="signal peptide" evidence="1">
    <location>
        <begin position="1"/>
        <end position="23"/>
    </location>
</feature>
<accession>A0A9P3HCX5</accession>
<name>A0A9P3HCX5_9FUNG</name>
<evidence type="ECO:0000259" key="2">
    <source>
        <dbReference type="Pfam" id="PF14200"/>
    </source>
</evidence>
<comment type="caution">
    <text evidence="3">The sequence shown here is derived from an EMBL/GenBank/DDBJ whole genome shotgun (WGS) entry which is preliminary data.</text>
</comment>
<reference evidence="3" key="2">
    <citation type="journal article" date="2022" name="Microbiol. Resour. Announc.">
        <title>Whole-Genome Sequence of Entomortierella parvispora E1425, a Mucoromycotan Fungus Associated with Burkholderiaceae-Related Endosymbiotic Bacteria.</title>
        <authorList>
            <person name="Herlambang A."/>
            <person name="Guo Y."/>
            <person name="Takashima Y."/>
            <person name="Narisawa K."/>
            <person name="Ohta H."/>
            <person name="Nishizawa T."/>
        </authorList>
    </citation>
    <scope>NUCLEOTIDE SEQUENCE</scope>
    <source>
        <strain evidence="3">E1425</strain>
    </source>
</reference>
<sequence>MLSLRVGFLIYTMLSIVLVGVSAQSLFKIINSQYRGQAMDDGQAKKLMGFHIKPDSNNQIWDIQSVGRNKITIKNVASGLYIGVKGDCDCEVSEPEVISGETPYKWHSVLLDGGWSQIATTDGGEVLFLTGGNDYDPVVLKTASYKGQDSLWNFKPTSRVP</sequence>
<dbReference type="InterPro" id="IPR035992">
    <property type="entry name" value="Ricin_B-like_lectins"/>
</dbReference>
<dbReference type="OrthoDB" id="2358878at2759"/>
<dbReference type="SUPFAM" id="SSF50370">
    <property type="entry name" value="Ricin B-like lectins"/>
    <property type="match status" value="1"/>
</dbReference>
<organism evidence="3 4">
    <name type="scientific">Entomortierella parvispora</name>
    <dbReference type="NCBI Taxonomy" id="205924"/>
    <lineage>
        <taxon>Eukaryota</taxon>
        <taxon>Fungi</taxon>
        <taxon>Fungi incertae sedis</taxon>
        <taxon>Mucoromycota</taxon>
        <taxon>Mortierellomycotina</taxon>
        <taxon>Mortierellomycetes</taxon>
        <taxon>Mortierellales</taxon>
        <taxon>Mortierellaceae</taxon>
        <taxon>Entomortierella</taxon>
    </lineage>
</organism>
<gene>
    <name evidence="3" type="ORF">EMPS_06546</name>
</gene>
<keyword evidence="1" id="KW-0732">Signal</keyword>
<dbReference type="Gene3D" id="2.80.10.50">
    <property type="match status" value="1"/>
</dbReference>
<evidence type="ECO:0000313" key="3">
    <source>
        <dbReference type="EMBL" id="GJJ74188.1"/>
    </source>
</evidence>